<dbReference type="Proteomes" id="UP000194946">
    <property type="component" value="Unassembled WGS sequence"/>
</dbReference>
<proteinExistence type="predicted"/>
<feature type="chain" id="PRO_5011631217" evidence="1">
    <location>
        <begin position="26"/>
        <end position="160"/>
    </location>
</feature>
<accession>A0A251ZTW7</accession>
<gene>
    <name evidence="2" type="ORF">HK18_11250</name>
</gene>
<organism evidence="2 3">
    <name type="scientific">Commensalibacter intestini</name>
    <dbReference type="NCBI Taxonomy" id="479936"/>
    <lineage>
        <taxon>Bacteria</taxon>
        <taxon>Pseudomonadati</taxon>
        <taxon>Pseudomonadota</taxon>
        <taxon>Alphaproteobacteria</taxon>
        <taxon>Acetobacterales</taxon>
        <taxon>Acetobacteraceae</taxon>
    </lineage>
</organism>
<dbReference type="RefSeq" id="WP_008854800.1">
    <property type="nucleotide sequence ID" value="NZ_JOPB01000008.1"/>
</dbReference>
<protein>
    <submittedName>
        <fullName evidence="2">Uncharacterized protein</fullName>
    </submittedName>
</protein>
<feature type="signal peptide" evidence="1">
    <location>
        <begin position="1"/>
        <end position="25"/>
    </location>
</feature>
<comment type="caution">
    <text evidence="2">The sequence shown here is derived from an EMBL/GenBank/DDBJ whole genome shotgun (WGS) entry which is preliminary data.</text>
</comment>
<evidence type="ECO:0000256" key="1">
    <source>
        <dbReference type="SAM" id="SignalP"/>
    </source>
</evidence>
<dbReference type="AlphaFoldDB" id="A0A251ZTW7"/>
<keyword evidence="1" id="KW-0732">Signal</keyword>
<keyword evidence="3" id="KW-1185">Reference proteome</keyword>
<reference evidence="3" key="1">
    <citation type="submission" date="2014-06" db="EMBL/GenBank/DDBJ databases">
        <authorList>
            <person name="Winans N.J."/>
            <person name="Newell P.D."/>
            <person name="Douglas A.E."/>
        </authorList>
    </citation>
    <scope>NUCLEOTIDE SEQUENCE [LARGE SCALE GENOMIC DNA]</scope>
    <source>
        <strain evidence="3">DmL_052</strain>
    </source>
</reference>
<sequence>MDLKQLMIGLLVVASSPMIASSAMAQQQPMTAQTMDSQLDGLYGTHEIYHHFFDALKDSIIQRHKDQVAAVIRYPLIVQLNKKQVKIKNKQQFIKHYDQIITPKIEQVVKEQQYVGMLSTYRGMAFGNGEIWFAGLCPKKTCKDHSKTVVKIIGINNFMQ</sequence>
<evidence type="ECO:0000313" key="2">
    <source>
        <dbReference type="EMBL" id="OUI78104.1"/>
    </source>
</evidence>
<name>A0A251ZTW7_9PROT</name>
<dbReference type="EMBL" id="JOPB01000008">
    <property type="protein sequence ID" value="OUI78104.1"/>
    <property type="molecule type" value="Genomic_DNA"/>
</dbReference>
<evidence type="ECO:0000313" key="3">
    <source>
        <dbReference type="Proteomes" id="UP000194946"/>
    </source>
</evidence>